<keyword evidence="5" id="KW-1185">Reference proteome</keyword>
<keyword evidence="2" id="KW-0732">Signal</keyword>
<dbReference type="Proteomes" id="UP001589605">
    <property type="component" value="Unassembled WGS sequence"/>
</dbReference>
<dbReference type="InterPro" id="IPR001466">
    <property type="entry name" value="Beta-lactam-related"/>
</dbReference>
<feature type="signal peptide" evidence="2">
    <location>
        <begin position="1"/>
        <end position="19"/>
    </location>
</feature>
<dbReference type="PANTHER" id="PTHR22935:SF95">
    <property type="entry name" value="BETA-LACTAMASE-LIKE 1-RELATED"/>
    <property type="match status" value="1"/>
</dbReference>
<dbReference type="Pfam" id="PF00144">
    <property type="entry name" value="Beta-lactamase"/>
    <property type="match status" value="1"/>
</dbReference>
<protein>
    <submittedName>
        <fullName evidence="4">Serine hydrolase domain-containing protein</fullName>
        <ecNumber evidence="4">3.-.-.-</ecNumber>
    </submittedName>
</protein>
<evidence type="ECO:0000313" key="5">
    <source>
        <dbReference type="Proteomes" id="UP001589605"/>
    </source>
</evidence>
<proteinExistence type="inferred from homology"/>
<dbReference type="EC" id="3.-.-.-" evidence="4"/>
<organism evidence="4 5">
    <name type="scientific">Formosa undariae</name>
    <dbReference type="NCBI Taxonomy" id="1325436"/>
    <lineage>
        <taxon>Bacteria</taxon>
        <taxon>Pseudomonadati</taxon>
        <taxon>Bacteroidota</taxon>
        <taxon>Flavobacteriia</taxon>
        <taxon>Flavobacteriales</taxon>
        <taxon>Flavobacteriaceae</taxon>
        <taxon>Formosa</taxon>
    </lineage>
</organism>
<accession>A0ABV5F0W6</accession>
<comment type="similarity">
    <text evidence="1">Belongs to the beta-lactamase family.</text>
</comment>
<evidence type="ECO:0000313" key="4">
    <source>
        <dbReference type="EMBL" id="MFB9053064.1"/>
    </source>
</evidence>
<reference evidence="4 5" key="1">
    <citation type="submission" date="2024-09" db="EMBL/GenBank/DDBJ databases">
        <authorList>
            <person name="Sun Q."/>
            <person name="Mori K."/>
        </authorList>
    </citation>
    <scope>NUCLEOTIDE SEQUENCE [LARGE SCALE GENOMIC DNA]</scope>
    <source>
        <strain evidence="4 5">CECT 8286</strain>
    </source>
</reference>
<dbReference type="GO" id="GO:0016787">
    <property type="term" value="F:hydrolase activity"/>
    <property type="evidence" value="ECO:0007669"/>
    <property type="project" value="UniProtKB-KW"/>
</dbReference>
<dbReference type="Gene3D" id="3.40.710.10">
    <property type="entry name" value="DD-peptidase/beta-lactamase superfamily"/>
    <property type="match status" value="1"/>
</dbReference>
<feature type="domain" description="Beta-lactamase-related" evidence="3">
    <location>
        <begin position="38"/>
        <end position="336"/>
    </location>
</feature>
<dbReference type="InterPro" id="IPR012338">
    <property type="entry name" value="Beta-lactam/transpept-like"/>
</dbReference>
<evidence type="ECO:0000256" key="1">
    <source>
        <dbReference type="ARBA" id="ARBA00038473"/>
    </source>
</evidence>
<dbReference type="SUPFAM" id="SSF56601">
    <property type="entry name" value="beta-lactamase/transpeptidase-like"/>
    <property type="match status" value="1"/>
</dbReference>
<evidence type="ECO:0000259" key="3">
    <source>
        <dbReference type="Pfam" id="PF00144"/>
    </source>
</evidence>
<feature type="chain" id="PRO_5046240278" evidence="2">
    <location>
        <begin position="20"/>
        <end position="348"/>
    </location>
</feature>
<sequence>MIKYITIALSLIFINTCFAQEMITKIDSIIKVNSNLNQKIGISVGFIKNNEEHFFNYGNLNRTDSTKISQNSIFEIGSITKLFTAHLIARQVELGKIDLDNTIDDYLPPFFELNTGLQNKIKVSDLASHQSGLPDFNFQELMEVNPKQPLNEVTKEMVDSVLMNTSNLKSYGSYQYSNISYVLLGYILENIVQDNYENIIKNNILIPLNMSKTKTLDYAGNEVTMGYNAQGELQDFFNWNSVIAPAGLLKSNATDMLKFIRLLLKPNNQAINNQLESTYFKNTFIELGLGLNILRENDTVVFAKTGDTLGQSCVLAYNPEKEWGIIILTNQANRTANEIFNQIFDILN</sequence>
<comment type="caution">
    <text evidence="4">The sequence shown here is derived from an EMBL/GenBank/DDBJ whole genome shotgun (WGS) entry which is preliminary data.</text>
</comment>
<evidence type="ECO:0000256" key="2">
    <source>
        <dbReference type="SAM" id="SignalP"/>
    </source>
</evidence>
<dbReference type="EMBL" id="JBHMEZ010000009">
    <property type="protein sequence ID" value="MFB9053064.1"/>
    <property type="molecule type" value="Genomic_DNA"/>
</dbReference>
<dbReference type="PANTHER" id="PTHR22935">
    <property type="entry name" value="PENICILLIN-BINDING PROTEIN"/>
    <property type="match status" value="1"/>
</dbReference>
<keyword evidence="4" id="KW-0378">Hydrolase</keyword>
<name>A0ABV5F0W6_9FLAO</name>
<dbReference type="InterPro" id="IPR051478">
    <property type="entry name" value="Beta-lactamase-like_AB/R"/>
</dbReference>
<gene>
    <name evidence="4" type="ORF">ACFFVB_08215</name>
</gene>